<accession>R8BEF0</accession>
<dbReference type="InterPro" id="IPR050832">
    <property type="entry name" value="Bact_Acetyltransf"/>
</dbReference>
<name>R8BEF0_PHAM7</name>
<dbReference type="OrthoDB" id="5689at2759"/>
<proteinExistence type="predicted"/>
<dbReference type="InterPro" id="IPR016181">
    <property type="entry name" value="Acyl_CoA_acyltransferase"/>
</dbReference>
<sequence>MTTTSNLNFRLAKVDDVDKIVTLINEAFRDDNTTQVFLDADHARVDVADTATMKAGIAQPDRKVFVATDSTGDIVGHCSVRQLPDNVGWLGLLAVNVHSKNRGLGSQVLKHAENYARRELGDKRMEFDVVCTRAELIAWYTNRGYTPTGKTTPFPYDHHKDWQGVLRDDLYFVTFGKDLTAEA</sequence>
<dbReference type="RefSeq" id="XP_007917518.1">
    <property type="nucleotide sequence ID" value="XM_007919327.1"/>
</dbReference>
<dbReference type="KEGG" id="tmn:UCRPA7_6791"/>
<evidence type="ECO:0000256" key="2">
    <source>
        <dbReference type="ARBA" id="ARBA00023315"/>
    </source>
</evidence>
<dbReference type="Pfam" id="PF00583">
    <property type="entry name" value="Acetyltransf_1"/>
    <property type="match status" value="1"/>
</dbReference>
<evidence type="ECO:0000313" key="5">
    <source>
        <dbReference type="Proteomes" id="UP000014074"/>
    </source>
</evidence>
<reference evidence="5" key="1">
    <citation type="journal article" date="2013" name="Genome Announc.">
        <title>Draft genome sequence of the ascomycete Phaeoacremonium aleophilum strain UCR-PA7, a causal agent of the esca disease complex in grapevines.</title>
        <authorList>
            <person name="Blanco-Ulate B."/>
            <person name="Rolshausen P."/>
            <person name="Cantu D."/>
        </authorList>
    </citation>
    <scope>NUCLEOTIDE SEQUENCE [LARGE SCALE GENOMIC DNA]</scope>
    <source>
        <strain evidence="5">UCR-PA7</strain>
    </source>
</reference>
<dbReference type="Gene3D" id="3.40.630.30">
    <property type="match status" value="1"/>
</dbReference>
<organism evidence="4 5">
    <name type="scientific">Phaeoacremonium minimum (strain UCR-PA7)</name>
    <name type="common">Esca disease fungus</name>
    <name type="synonym">Togninia minima</name>
    <dbReference type="NCBI Taxonomy" id="1286976"/>
    <lineage>
        <taxon>Eukaryota</taxon>
        <taxon>Fungi</taxon>
        <taxon>Dikarya</taxon>
        <taxon>Ascomycota</taxon>
        <taxon>Pezizomycotina</taxon>
        <taxon>Sordariomycetes</taxon>
        <taxon>Sordariomycetidae</taxon>
        <taxon>Togniniales</taxon>
        <taxon>Togniniaceae</taxon>
        <taxon>Phaeoacremonium</taxon>
    </lineage>
</organism>
<dbReference type="PANTHER" id="PTHR43877">
    <property type="entry name" value="AMINOALKYLPHOSPHONATE N-ACETYLTRANSFERASE-RELATED-RELATED"/>
    <property type="match status" value="1"/>
</dbReference>
<dbReference type="PROSITE" id="PS51186">
    <property type="entry name" value="GNAT"/>
    <property type="match status" value="1"/>
</dbReference>
<dbReference type="Proteomes" id="UP000014074">
    <property type="component" value="Unassembled WGS sequence"/>
</dbReference>
<dbReference type="CDD" id="cd04301">
    <property type="entry name" value="NAT_SF"/>
    <property type="match status" value="1"/>
</dbReference>
<protein>
    <submittedName>
        <fullName evidence="4">Putative gcn5-related n-acetyltransferase protein</fullName>
    </submittedName>
</protein>
<dbReference type="eggNOG" id="ENOG502S8V6">
    <property type="taxonomic scope" value="Eukaryota"/>
</dbReference>
<dbReference type="InterPro" id="IPR000182">
    <property type="entry name" value="GNAT_dom"/>
</dbReference>
<dbReference type="PANTHER" id="PTHR43877:SF2">
    <property type="entry name" value="AMINOALKYLPHOSPHONATE N-ACETYLTRANSFERASE-RELATED"/>
    <property type="match status" value="1"/>
</dbReference>
<dbReference type="EMBL" id="KB933264">
    <property type="protein sequence ID" value="EON97660.1"/>
    <property type="molecule type" value="Genomic_DNA"/>
</dbReference>
<dbReference type="HOGENOM" id="CLU_098389_0_1_1"/>
<keyword evidence="5" id="KW-1185">Reference proteome</keyword>
<keyword evidence="1 4" id="KW-0808">Transferase</keyword>
<dbReference type="GeneID" id="19327484"/>
<gene>
    <name evidence="4" type="ORF">UCRPA7_6791</name>
</gene>
<evidence type="ECO:0000313" key="4">
    <source>
        <dbReference type="EMBL" id="EON97660.1"/>
    </source>
</evidence>
<dbReference type="GO" id="GO:0016747">
    <property type="term" value="F:acyltransferase activity, transferring groups other than amino-acyl groups"/>
    <property type="evidence" value="ECO:0007669"/>
    <property type="project" value="InterPro"/>
</dbReference>
<evidence type="ECO:0000256" key="1">
    <source>
        <dbReference type="ARBA" id="ARBA00022679"/>
    </source>
</evidence>
<keyword evidence="2" id="KW-0012">Acyltransferase</keyword>
<dbReference type="AlphaFoldDB" id="R8BEF0"/>
<dbReference type="SUPFAM" id="SSF55729">
    <property type="entry name" value="Acyl-CoA N-acyltransferases (Nat)"/>
    <property type="match status" value="1"/>
</dbReference>
<evidence type="ECO:0000259" key="3">
    <source>
        <dbReference type="PROSITE" id="PS51186"/>
    </source>
</evidence>
<feature type="domain" description="N-acetyltransferase" evidence="3">
    <location>
        <begin position="7"/>
        <end position="180"/>
    </location>
</feature>